<dbReference type="PANTHER" id="PTHR46033:SF83">
    <property type="entry name" value="PROTEIN MAINTENANCE OF MERISTEMS-LIKE"/>
    <property type="match status" value="1"/>
</dbReference>
<dbReference type="PANTHER" id="PTHR46033">
    <property type="entry name" value="PROTEIN MAIN-LIKE 2"/>
    <property type="match status" value="1"/>
</dbReference>
<keyword evidence="3" id="KW-1185">Reference proteome</keyword>
<protein>
    <recommendedName>
        <fullName evidence="1">Aminotransferase-like plant mobile domain-containing protein</fullName>
    </recommendedName>
</protein>
<dbReference type="Pfam" id="PF10536">
    <property type="entry name" value="PMD"/>
    <property type="match status" value="1"/>
</dbReference>
<accession>A0AAV3RGM9</accession>
<comment type="caution">
    <text evidence="2">The sequence shown here is derived from an EMBL/GenBank/DDBJ whole genome shotgun (WGS) entry which is preliminary data.</text>
</comment>
<feature type="domain" description="Aminotransferase-like plant mobile" evidence="1">
    <location>
        <begin position="35"/>
        <end position="139"/>
    </location>
</feature>
<evidence type="ECO:0000313" key="3">
    <source>
        <dbReference type="Proteomes" id="UP001454036"/>
    </source>
</evidence>
<dbReference type="GO" id="GO:0010073">
    <property type="term" value="P:meristem maintenance"/>
    <property type="evidence" value="ECO:0007669"/>
    <property type="project" value="InterPro"/>
</dbReference>
<sequence length="162" mass="18420">MVLGGYLVLGEPISAMPTGDLISMVGELERERGYGRQVALAPVVLASLYRDLRLMTKRVKIQSGPSIAVAAPFQLLQLWAFERFPLLGPKNPNALQRPGEVRVTRWHKLISSCNLPLVRSALKERKNYKWRPYATDLENWYVSPFRGIEKFYGDCSNLSREL</sequence>
<reference evidence="2 3" key="1">
    <citation type="submission" date="2024-01" db="EMBL/GenBank/DDBJ databases">
        <title>The complete chloroplast genome sequence of Lithospermum erythrorhizon: insights into the phylogenetic relationship among Boraginaceae species and the maternal lineages of purple gromwells.</title>
        <authorList>
            <person name="Okada T."/>
            <person name="Watanabe K."/>
        </authorList>
    </citation>
    <scope>NUCLEOTIDE SEQUENCE [LARGE SCALE GENOMIC DNA]</scope>
</reference>
<dbReference type="Proteomes" id="UP001454036">
    <property type="component" value="Unassembled WGS sequence"/>
</dbReference>
<proteinExistence type="predicted"/>
<evidence type="ECO:0000259" key="1">
    <source>
        <dbReference type="Pfam" id="PF10536"/>
    </source>
</evidence>
<organism evidence="2 3">
    <name type="scientific">Lithospermum erythrorhizon</name>
    <name type="common">Purple gromwell</name>
    <name type="synonym">Lithospermum officinale var. erythrorhizon</name>
    <dbReference type="NCBI Taxonomy" id="34254"/>
    <lineage>
        <taxon>Eukaryota</taxon>
        <taxon>Viridiplantae</taxon>
        <taxon>Streptophyta</taxon>
        <taxon>Embryophyta</taxon>
        <taxon>Tracheophyta</taxon>
        <taxon>Spermatophyta</taxon>
        <taxon>Magnoliopsida</taxon>
        <taxon>eudicotyledons</taxon>
        <taxon>Gunneridae</taxon>
        <taxon>Pentapetalae</taxon>
        <taxon>asterids</taxon>
        <taxon>lamiids</taxon>
        <taxon>Boraginales</taxon>
        <taxon>Boraginaceae</taxon>
        <taxon>Boraginoideae</taxon>
        <taxon>Lithospermeae</taxon>
        <taxon>Lithospermum</taxon>
    </lineage>
</organism>
<evidence type="ECO:0000313" key="2">
    <source>
        <dbReference type="EMBL" id="GAA0175420.1"/>
    </source>
</evidence>
<dbReference type="InterPro" id="IPR044824">
    <property type="entry name" value="MAIN-like"/>
</dbReference>
<dbReference type="InterPro" id="IPR019557">
    <property type="entry name" value="AminoTfrase-like_pln_mobile"/>
</dbReference>
<dbReference type="AlphaFoldDB" id="A0AAV3RGM9"/>
<gene>
    <name evidence="2" type="ORF">LIER_41911</name>
</gene>
<dbReference type="EMBL" id="BAABME010027342">
    <property type="protein sequence ID" value="GAA0175420.1"/>
    <property type="molecule type" value="Genomic_DNA"/>
</dbReference>
<name>A0AAV3RGM9_LITER</name>